<dbReference type="HAMAP" id="MF_00607">
    <property type="entry name" value="16SrRNA_methyltr_A"/>
    <property type="match status" value="1"/>
</dbReference>
<dbReference type="NCBIfam" id="TIGR00755">
    <property type="entry name" value="ksgA"/>
    <property type="match status" value="1"/>
</dbReference>
<feature type="compositionally biased region" description="Low complexity" evidence="9">
    <location>
        <begin position="1"/>
        <end position="12"/>
    </location>
</feature>
<evidence type="ECO:0000256" key="6">
    <source>
        <dbReference type="ARBA" id="ARBA00022884"/>
    </source>
</evidence>
<dbReference type="PROSITE" id="PS51689">
    <property type="entry name" value="SAM_RNA_A_N6_MT"/>
    <property type="match status" value="1"/>
</dbReference>
<comment type="subcellular location">
    <subcellularLocation>
        <location evidence="7">Cytoplasm</location>
    </subcellularLocation>
</comment>
<dbReference type="SUPFAM" id="SSF53335">
    <property type="entry name" value="S-adenosyl-L-methionine-dependent methyltransferases"/>
    <property type="match status" value="1"/>
</dbReference>
<keyword evidence="2 7" id="KW-0698">rRNA processing</keyword>
<dbReference type="EMBL" id="OBQI01000001">
    <property type="protein sequence ID" value="SOC47189.1"/>
    <property type="molecule type" value="Genomic_DNA"/>
</dbReference>
<accession>A0A285UZD4</accession>
<protein>
    <recommendedName>
        <fullName evidence="7">Ribosomal RNA small subunit methyltransferase A</fullName>
        <ecNumber evidence="7">2.1.1.182</ecNumber>
    </recommendedName>
    <alternativeName>
        <fullName evidence="7">16S rRNA (adenine(1518)-N(6)/adenine(1519)-N(6))-dimethyltransferase</fullName>
    </alternativeName>
    <alternativeName>
        <fullName evidence="7">16S rRNA dimethyladenosine transferase</fullName>
    </alternativeName>
    <alternativeName>
        <fullName evidence="7">16S rRNA dimethylase</fullName>
    </alternativeName>
    <alternativeName>
        <fullName evidence="7">S-adenosylmethionine-6-N', N'-adenosyl(rRNA) dimethyltransferase</fullName>
    </alternativeName>
</protein>
<evidence type="ECO:0000256" key="9">
    <source>
        <dbReference type="SAM" id="MobiDB-lite"/>
    </source>
</evidence>
<dbReference type="SMART" id="SM00650">
    <property type="entry name" value="rADc"/>
    <property type="match status" value="1"/>
</dbReference>
<dbReference type="Pfam" id="PF00398">
    <property type="entry name" value="RrnaAD"/>
    <property type="match status" value="1"/>
</dbReference>
<evidence type="ECO:0000256" key="4">
    <source>
        <dbReference type="ARBA" id="ARBA00022679"/>
    </source>
</evidence>
<evidence type="ECO:0000256" key="7">
    <source>
        <dbReference type="HAMAP-Rule" id="MF_00607"/>
    </source>
</evidence>
<feature type="region of interest" description="Disordered" evidence="9">
    <location>
        <begin position="1"/>
        <end position="27"/>
    </location>
</feature>
<organism evidence="11 12">
    <name type="scientific">Blastococcus aggregatus</name>
    <dbReference type="NCBI Taxonomy" id="38502"/>
    <lineage>
        <taxon>Bacteria</taxon>
        <taxon>Bacillati</taxon>
        <taxon>Actinomycetota</taxon>
        <taxon>Actinomycetes</taxon>
        <taxon>Geodermatophilales</taxon>
        <taxon>Geodermatophilaceae</taxon>
        <taxon>Blastococcus</taxon>
    </lineage>
</organism>
<dbReference type="Proteomes" id="UP000219435">
    <property type="component" value="Unassembled WGS sequence"/>
</dbReference>
<comment type="function">
    <text evidence="7">Specifically dimethylates two adjacent adenosines (A1518 and A1519) in the loop of a conserved hairpin near the 3'-end of 16S rRNA in the 30S particle. May play a critical role in biogenesis of 30S subunits.</text>
</comment>
<evidence type="ECO:0000313" key="11">
    <source>
        <dbReference type="EMBL" id="SOC47189.1"/>
    </source>
</evidence>
<dbReference type="OrthoDB" id="9814755at2"/>
<dbReference type="EC" id="2.1.1.182" evidence="7"/>
<keyword evidence="4 7" id="KW-0808">Transferase</keyword>
<comment type="similarity">
    <text evidence="7">Belongs to the class I-like SAM-binding methyltransferase superfamily. rRNA adenine N(6)-methyltransferase family. RsmA subfamily.</text>
</comment>
<gene>
    <name evidence="7" type="primary">rsmA</name>
    <name evidence="7" type="synonym">ksgA</name>
    <name evidence="11" type="ORF">SAMN05660748_0670</name>
</gene>
<dbReference type="GO" id="GO:0005829">
    <property type="term" value="C:cytosol"/>
    <property type="evidence" value="ECO:0007669"/>
    <property type="project" value="TreeGrafter"/>
</dbReference>
<dbReference type="GO" id="GO:0052908">
    <property type="term" value="F:16S rRNA (adenine(1518)-N(6)/adenine(1519)-N(6))-dimethyltransferase activity"/>
    <property type="evidence" value="ECO:0007669"/>
    <property type="project" value="UniProtKB-EC"/>
</dbReference>
<dbReference type="InterPro" id="IPR023165">
    <property type="entry name" value="rRNA_Ade_diMease-like_C"/>
</dbReference>
<feature type="binding site" evidence="7 8">
    <location>
        <position position="55"/>
    </location>
    <ligand>
        <name>S-adenosyl-L-methionine</name>
        <dbReference type="ChEBI" id="CHEBI:59789"/>
    </ligand>
</feature>
<reference evidence="12" key="1">
    <citation type="submission" date="2017-08" db="EMBL/GenBank/DDBJ databases">
        <authorList>
            <person name="Varghese N."/>
            <person name="Submissions S."/>
        </authorList>
    </citation>
    <scope>NUCLEOTIDE SEQUENCE [LARGE SCALE GENOMIC DNA]</scope>
    <source>
        <strain evidence="12">DSM 4725</strain>
    </source>
</reference>
<keyword evidence="5 7" id="KW-0949">S-adenosyl-L-methionine</keyword>
<dbReference type="Gene3D" id="3.40.50.150">
    <property type="entry name" value="Vaccinia Virus protein VP39"/>
    <property type="match status" value="1"/>
</dbReference>
<keyword evidence="1 7" id="KW-0963">Cytoplasm</keyword>
<dbReference type="PROSITE" id="PS01131">
    <property type="entry name" value="RRNA_A_DIMETH"/>
    <property type="match status" value="1"/>
</dbReference>
<feature type="domain" description="Ribosomal RNA adenine methylase transferase N-terminal" evidence="10">
    <location>
        <begin position="60"/>
        <end position="234"/>
    </location>
</feature>
<feature type="binding site" evidence="7 8">
    <location>
        <position position="101"/>
    </location>
    <ligand>
        <name>S-adenosyl-L-methionine</name>
        <dbReference type="ChEBI" id="CHEBI:59789"/>
    </ligand>
</feature>
<name>A0A285UZD4_9ACTN</name>
<dbReference type="InterPro" id="IPR001737">
    <property type="entry name" value="KsgA/Erm"/>
</dbReference>
<evidence type="ECO:0000259" key="10">
    <source>
        <dbReference type="SMART" id="SM00650"/>
    </source>
</evidence>
<proteinExistence type="inferred from homology"/>
<dbReference type="Gene3D" id="1.10.8.100">
    <property type="entry name" value="Ribosomal RNA adenine dimethylase-like, domain 2"/>
    <property type="match status" value="1"/>
</dbReference>
<evidence type="ECO:0000256" key="1">
    <source>
        <dbReference type="ARBA" id="ARBA00022490"/>
    </source>
</evidence>
<sequence length="306" mass="32449">MPASGRTAGRASSADRRPLSTVPEQSDGLLGPAAIRELAAELELRPTKQLGQNFLHDANTIRRIVRTADLRPDDVVLEVGPGLGSLTLGLLAASAAVVAVEIDPRMAQRLPRTVAERRPDLADRLTVVEADALRIQELPGPPPTALVANLPYNIAVPVLLNLLELLPTLDRALILVQAEVAERLAAPPGGAAYGVPSVKAAWYGDVRRAGNVGRRVFWPEPNVDSGLVALVRRPPPPGDRRATFAAIDAAFATRRKGLRAALARWAGSPAAAEIRLRAAGIDPATRGEQLSVTDFARLAATDEVQP</sequence>
<dbReference type="InterPro" id="IPR020596">
    <property type="entry name" value="rRNA_Ade_Mease_Trfase_CS"/>
</dbReference>
<keyword evidence="6 7" id="KW-0694">RNA-binding</keyword>
<dbReference type="RefSeq" id="WP_101541075.1">
    <property type="nucleotide sequence ID" value="NZ_OBQI01000001.1"/>
</dbReference>
<dbReference type="PANTHER" id="PTHR11727">
    <property type="entry name" value="DIMETHYLADENOSINE TRANSFERASE"/>
    <property type="match status" value="1"/>
</dbReference>
<evidence type="ECO:0000256" key="8">
    <source>
        <dbReference type="PROSITE-ProRule" id="PRU01026"/>
    </source>
</evidence>
<evidence type="ECO:0000313" key="12">
    <source>
        <dbReference type="Proteomes" id="UP000219435"/>
    </source>
</evidence>
<dbReference type="InterPro" id="IPR020598">
    <property type="entry name" value="rRNA_Ade_methylase_Trfase_N"/>
</dbReference>
<dbReference type="PANTHER" id="PTHR11727:SF7">
    <property type="entry name" value="DIMETHYLADENOSINE TRANSFERASE-RELATED"/>
    <property type="match status" value="1"/>
</dbReference>
<evidence type="ECO:0000256" key="3">
    <source>
        <dbReference type="ARBA" id="ARBA00022603"/>
    </source>
</evidence>
<dbReference type="InterPro" id="IPR029063">
    <property type="entry name" value="SAM-dependent_MTases_sf"/>
</dbReference>
<comment type="catalytic activity">
    <reaction evidence="7">
        <text>adenosine(1518)/adenosine(1519) in 16S rRNA + 4 S-adenosyl-L-methionine = N(6)-dimethyladenosine(1518)/N(6)-dimethyladenosine(1519) in 16S rRNA + 4 S-adenosyl-L-homocysteine + 4 H(+)</text>
        <dbReference type="Rhea" id="RHEA:19609"/>
        <dbReference type="Rhea" id="RHEA-COMP:10232"/>
        <dbReference type="Rhea" id="RHEA-COMP:10233"/>
        <dbReference type="ChEBI" id="CHEBI:15378"/>
        <dbReference type="ChEBI" id="CHEBI:57856"/>
        <dbReference type="ChEBI" id="CHEBI:59789"/>
        <dbReference type="ChEBI" id="CHEBI:74411"/>
        <dbReference type="ChEBI" id="CHEBI:74493"/>
        <dbReference type="EC" id="2.1.1.182"/>
    </reaction>
</comment>
<feature type="binding site" evidence="7 8">
    <location>
        <position position="80"/>
    </location>
    <ligand>
        <name>S-adenosyl-L-methionine</name>
        <dbReference type="ChEBI" id="CHEBI:59789"/>
    </ligand>
</feature>
<dbReference type="AlphaFoldDB" id="A0A285UZD4"/>
<dbReference type="GO" id="GO:0003723">
    <property type="term" value="F:RNA binding"/>
    <property type="evidence" value="ECO:0007669"/>
    <property type="project" value="UniProtKB-UniRule"/>
</dbReference>
<feature type="binding site" evidence="7 8">
    <location>
        <position position="149"/>
    </location>
    <ligand>
        <name>S-adenosyl-L-methionine</name>
        <dbReference type="ChEBI" id="CHEBI:59789"/>
    </ligand>
</feature>
<dbReference type="FunFam" id="3.40.50.150:FF:000023">
    <property type="entry name" value="Ribosomal RNA small subunit methyltransferase A"/>
    <property type="match status" value="1"/>
</dbReference>
<dbReference type="InterPro" id="IPR011530">
    <property type="entry name" value="rRNA_adenine_dimethylase"/>
</dbReference>
<evidence type="ECO:0000256" key="5">
    <source>
        <dbReference type="ARBA" id="ARBA00022691"/>
    </source>
</evidence>
<keyword evidence="3 7" id="KW-0489">Methyltransferase</keyword>
<feature type="binding site" evidence="7 8">
    <location>
        <position position="53"/>
    </location>
    <ligand>
        <name>S-adenosyl-L-methionine</name>
        <dbReference type="ChEBI" id="CHEBI:59789"/>
    </ligand>
</feature>
<feature type="binding site" evidence="7 8">
    <location>
        <position position="131"/>
    </location>
    <ligand>
        <name>S-adenosyl-L-methionine</name>
        <dbReference type="ChEBI" id="CHEBI:59789"/>
    </ligand>
</feature>
<evidence type="ECO:0000256" key="2">
    <source>
        <dbReference type="ARBA" id="ARBA00022552"/>
    </source>
</evidence>
<keyword evidence="12" id="KW-1185">Reference proteome</keyword>